<feature type="domain" description="G-protein coupled receptors family 2 profile 2" evidence="10">
    <location>
        <begin position="628"/>
        <end position="878"/>
    </location>
</feature>
<evidence type="ECO:0000256" key="6">
    <source>
        <dbReference type="SAM" id="MobiDB-lite"/>
    </source>
</evidence>
<dbReference type="PROSITE" id="PS50221">
    <property type="entry name" value="GAIN_B"/>
    <property type="match status" value="1"/>
</dbReference>
<evidence type="ECO:0000256" key="2">
    <source>
        <dbReference type="ARBA" id="ARBA00022692"/>
    </source>
</evidence>
<dbReference type="InterPro" id="IPR017981">
    <property type="entry name" value="GPCR_2-like_7TM"/>
</dbReference>
<keyword evidence="3 7" id="KW-1133">Transmembrane helix</keyword>
<dbReference type="GeneID" id="118409145"/>
<dbReference type="InterPro" id="IPR053066">
    <property type="entry name" value="ADGR_G7"/>
</dbReference>
<dbReference type="InterPro" id="IPR053984">
    <property type="entry name" value="GPR128_N"/>
</dbReference>
<dbReference type="KEGG" id="bfo:118409145"/>
<dbReference type="Pfam" id="PF22257">
    <property type="entry name" value="GPR128_N"/>
    <property type="match status" value="1"/>
</dbReference>
<dbReference type="Proteomes" id="UP000001554">
    <property type="component" value="Chromosome 2"/>
</dbReference>
<dbReference type="GO" id="GO:0004930">
    <property type="term" value="F:G protein-coupled receptor activity"/>
    <property type="evidence" value="ECO:0007669"/>
    <property type="project" value="InterPro"/>
</dbReference>
<feature type="domain" description="GAIN-B" evidence="9">
    <location>
        <begin position="457"/>
        <end position="623"/>
    </location>
</feature>
<keyword evidence="2 7" id="KW-0812">Transmembrane</keyword>
<dbReference type="InterPro" id="IPR053985">
    <property type="entry name" value="GPR128_GAIN_subdom_A"/>
</dbReference>
<dbReference type="InterPro" id="IPR036179">
    <property type="entry name" value="Ig-like_dom_sf"/>
</dbReference>
<dbReference type="SUPFAM" id="SSF81321">
    <property type="entry name" value="Family A G protein-coupled receptor-like"/>
    <property type="match status" value="1"/>
</dbReference>
<dbReference type="PROSITE" id="PS50261">
    <property type="entry name" value="G_PROTEIN_RECEP_F2_4"/>
    <property type="match status" value="1"/>
</dbReference>
<dbReference type="AlphaFoldDB" id="A0A9J7HW92"/>
<evidence type="ECO:0000259" key="8">
    <source>
        <dbReference type="PROSITE" id="PS50024"/>
    </source>
</evidence>
<dbReference type="RefSeq" id="XP_035665907.1">
    <property type="nucleotide sequence ID" value="XM_035810014.1"/>
</dbReference>
<feature type="transmembrane region" description="Helical" evidence="7">
    <location>
        <begin position="634"/>
        <end position="653"/>
    </location>
</feature>
<dbReference type="InterPro" id="IPR000203">
    <property type="entry name" value="GPS"/>
</dbReference>
<feature type="transmembrane region" description="Helical" evidence="7">
    <location>
        <begin position="829"/>
        <end position="848"/>
    </location>
</feature>
<name>A0A9J7HW92_BRAFL</name>
<evidence type="ECO:0000259" key="10">
    <source>
        <dbReference type="PROSITE" id="PS50261"/>
    </source>
</evidence>
<dbReference type="Gene3D" id="2.60.220.50">
    <property type="match status" value="1"/>
</dbReference>
<dbReference type="PANTHER" id="PTHR47767">
    <property type="entry name" value="ADHESION G PROTEIN-COUPLED RECEPTOR G7"/>
    <property type="match status" value="1"/>
</dbReference>
<dbReference type="SMART" id="SM00303">
    <property type="entry name" value="GPS"/>
    <property type="match status" value="1"/>
</dbReference>
<dbReference type="SUPFAM" id="SSF48726">
    <property type="entry name" value="Immunoglobulin"/>
    <property type="match status" value="1"/>
</dbReference>
<dbReference type="PROSITE" id="PS50024">
    <property type="entry name" value="SEA"/>
    <property type="match status" value="1"/>
</dbReference>
<organism evidence="12 13">
    <name type="scientific">Branchiostoma floridae</name>
    <name type="common">Florida lancelet</name>
    <name type="synonym">Amphioxus</name>
    <dbReference type="NCBI Taxonomy" id="7739"/>
    <lineage>
        <taxon>Eukaryota</taxon>
        <taxon>Metazoa</taxon>
        <taxon>Chordata</taxon>
        <taxon>Cephalochordata</taxon>
        <taxon>Leptocardii</taxon>
        <taxon>Amphioxiformes</taxon>
        <taxon>Branchiostomatidae</taxon>
        <taxon>Branchiostoma</taxon>
    </lineage>
</organism>
<dbReference type="GO" id="GO:0016020">
    <property type="term" value="C:membrane"/>
    <property type="evidence" value="ECO:0007669"/>
    <property type="project" value="UniProtKB-SubCell"/>
</dbReference>
<dbReference type="GO" id="GO:0007166">
    <property type="term" value="P:cell surface receptor signaling pathway"/>
    <property type="evidence" value="ECO:0007669"/>
    <property type="project" value="InterPro"/>
</dbReference>
<evidence type="ECO:0000256" key="7">
    <source>
        <dbReference type="SAM" id="Phobius"/>
    </source>
</evidence>
<sequence length="938" mass="103464">MMTTIPTTLSDTTLHYTSPMITTPTAVSKTTTEMHLATEDHPLSTHYEVRPEVSIRPSEVQDVAVGEIITITCHTTRRLDEYNYQWTVNGTLVPTQRSPVFRYEAVSGVHKVKCKVTSSGGETESEDSTVTVLPEGTITFTSSIRITGRNFTPEMANPNSDDFKTISTEIKDWYRQAMTSVQGSMFIRVKDAKPGSVITSQNINLLNPDLQDNDLYDDIYRALRTAVRTPDSLGMDPTSLTLLSTTTCYGETVSVTDQYSNRVNLTFPSIAGDTHAYSREKCANNTESAGVPLAVRRCTGSFDTGVSWSSPELLDCGLDLSRLAQIPVTPENVAEVAADLQILTSNGSSLMAENIADASTVLDNLANTTGDQNVGYSVMVSVDQIMNSDDEVLYQSQVKDQSLSRIVRAIEQFNDRVNLTTKRFRRVEQNIGVETYKIGAAELINSVGFSSLDGSEDLEDGSVRSYSDSSSIPNDRVDASIVLPAELASTIAFMRENLPDSSDVEVRLSFIIYQNSRLFQSNQTASSSKTRVNSRIIASRVTGFDFKNLSSPVVTRYLPVVQNSTNRTVDNVRCVFWDFQAEGGAGAWSTEGCDFVGIDNSRVVCECNHLTNFAVLTDIYGGLQSIALDLISKVGIALSITGLTLTLITYVIFKQLRQTRPQHILTHLCSALLATLVIFLAGIDATSSPVGCTVVSFLLHYFLLAVFMWMAVEAFNMYLAFVIVLGAHVSRFMLKAAIFAWGLPLVIAIVTLAVDIPSTYPNEQETYRSSEFCWLQGNQLYFGFLLPAGLVLLFNTIVYIVVISKLVCGRNEGRVVDHKSGATKQNLRIAIAVMVLVGLTWVFGFFMISDGRIVFSYLFCIFNSLQGFFIFIFHTLRQKEVQNLWFKCCACFVDDARTTKTSAGKSSSNLVESNEESYSRGAQRGNAPESVPMEVYME</sequence>
<dbReference type="OrthoDB" id="1100386at2759"/>
<proteinExistence type="predicted"/>
<feature type="transmembrane region" description="Helical" evidence="7">
    <location>
        <begin position="703"/>
        <end position="726"/>
    </location>
</feature>
<keyword evidence="4 7" id="KW-0472">Membrane</keyword>
<evidence type="ECO:0000313" key="13">
    <source>
        <dbReference type="RefSeq" id="XP_035665907.1"/>
    </source>
</evidence>
<dbReference type="Pfam" id="PF22259">
    <property type="entry name" value="GPR128_GAIN_subdomA"/>
    <property type="match status" value="1"/>
</dbReference>
<keyword evidence="12" id="KW-1185">Reference proteome</keyword>
<dbReference type="OMA" id="CHANVAR"/>
<feature type="transmembrane region" description="Helical" evidence="7">
    <location>
        <begin position="665"/>
        <end position="683"/>
    </location>
</feature>
<accession>A0A9J7HW92</accession>
<dbReference type="InterPro" id="IPR000082">
    <property type="entry name" value="SEA_dom"/>
</dbReference>
<evidence type="ECO:0000259" key="9">
    <source>
        <dbReference type="PROSITE" id="PS50221"/>
    </source>
</evidence>
<evidence type="ECO:0000259" key="11">
    <source>
        <dbReference type="PROSITE" id="PS50835"/>
    </source>
</evidence>
<comment type="subcellular location">
    <subcellularLocation>
        <location evidence="1">Membrane</location>
        <topology evidence="1">Multi-pass membrane protein</topology>
    </subcellularLocation>
</comment>
<dbReference type="CDD" id="cd15040">
    <property type="entry name" value="7tmB2_Adhesion"/>
    <property type="match status" value="1"/>
</dbReference>
<feature type="region of interest" description="Disordered" evidence="6">
    <location>
        <begin position="900"/>
        <end position="938"/>
    </location>
</feature>
<feature type="domain" description="Ig-like" evidence="11">
    <location>
        <begin position="51"/>
        <end position="131"/>
    </location>
</feature>
<dbReference type="PRINTS" id="PR00249">
    <property type="entry name" value="GPCRSECRETIN"/>
</dbReference>
<dbReference type="InterPro" id="IPR007110">
    <property type="entry name" value="Ig-like_dom"/>
</dbReference>
<feature type="transmembrane region" description="Helical" evidence="7">
    <location>
        <begin position="780"/>
        <end position="808"/>
    </location>
</feature>
<protein>
    <submittedName>
        <fullName evidence="13">Adhesion G-protein coupled receptor G7-like</fullName>
    </submittedName>
</protein>
<dbReference type="InterPro" id="IPR046338">
    <property type="entry name" value="GAIN_dom_sf"/>
</dbReference>
<dbReference type="PROSITE" id="PS50835">
    <property type="entry name" value="IG_LIKE"/>
    <property type="match status" value="1"/>
</dbReference>
<dbReference type="InterPro" id="IPR000832">
    <property type="entry name" value="GPCR_2_secretin-like"/>
</dbReference>
<reference evidence="12" key="1">
    <citation type="journal article" date="2020" name="Nat. Ecol. Evol.">
        <title>Deeply conserved synteny resolves early events in vertebrate evolution.</title>
        <authorList>
            <person name="Simakov O."/>
            <person name="Marletaz F."/>
            <person name="Yue J.X."/>
            <person name="O'Connell B."/>
            <person name="Jenkins J."/>
            <person name="Brandt A."/>
            <person name="Calef R."/>
            <person name="Tung C.H."/>
            <person name="Huang T.K."/>
            <person name="Schmutz J."/>
            <person name="Satoh N."/>
            <person name="Yu J.K."/>
            <person name="Putnam N.H."/>
            <person name="Green R.E."/>
            <person name="Rokhsar D.S."/>
        </authorList>
    </citation>
    <scope>NUCLEOTIDE SEQUENCE [LARGE SCALE GENOMIC DNA]</scope>
    <source>
        <strain evidence="12">S238N-H82</strain>
    </source>
</reference>
<gene>
    <name evidence="13" type="primary">LOC118409145</name>
</gene>
<feature type="transmembrane region" description="Helical" evidence="7">
    <location>
        <begin position="738"/>
        <end position="760"/>
    </location>
</feature>
<feature type="domain" description="SEA" evidence="8">
    <location>
        <begin position="136"/>
        <end position="247"/>
    </location>
</feature>
<evidence type="ECO:0000256" key="1">
    <source>
        <dbReference type="ARBA" id="ARBA00004141"/>
    </source>
</evidence>
<dbReference type="PANTHER" id="PTHR47767:SF1">
    <property type="entry name" value="ADHESION G PROTEIN-COUPLED RECEPTOR G7"/>
    <property type="match status" value="1"/>
</dbReference>
<dbReference type="InterPro" id="IPR036364">
    <property type="entry name" value="SEA_dom_sf"/>
</dbReference>
<dbReference type="FunFam" id="2.60.220.50:FF:000052">
    <property type="entry name" value="Uncharacterized protein"/>
    <property type="match status" value="1"/>
</dbReference>
<dbReference type="Pfam" id="PF00002">
    <property type="entry name" value="7tm_2"/>
    <property type="match status" value="1"/>
</dbReference>
<dbReference type="Gene3D" id="1.20.1070.10">
    <property type="entry name" value="Rhodopsin 7-helix transmembrane proteins"/>
    <property type="match status" value="1"/>
</dbReference>
<dbReference type="SUPFAM" id="SSF82671">
    <property type="entry name" value="SEA domain"/>
    <property type="match status" value="1"/>
</dbReference>
<dbReference type="Pfam" id="PF01825">
    <property type="entry name" value="GPS"/>
    <property type="match status" value="1"/>
</dbReference>
<feature type="transmembrane region" description="Helical" evidence="7">
    <location>
        <begin position="854"/>
        <end position="876"/>
    </location>
</feature>
<evidence type="ECO:0000256" key="3">
    <source>
        <dbReference type="ARBA" id="ARBA00022989"/>
    </source>
</evidence>
<dbReference type="InterPro" id="IPR057244">
    <property type="entry name" value="GAIN_B"/>
</dbReference>
<reference evidence="13" key="2">
    <citation type="submission" date="2025-08" db="UniProtKB">
        <authorList>
            <consortium name="RefSeq"/>
        </authorList>
    </citation>
    <scope>IDENTIFICATION</scope>
    <source>
        <strain evidence="13">S238N-H82</strain>
        <tissue evidence="13">Testes</tissue>
    </source>
</reference>
<evidence type="ECO:0000256" key="5">
    <source>
        <dbReference type="ARBA" id="ARBA00023157"/>
    </source>
</evidence>
<dbReference type="FunFam" id="1.20.1070.10:FF:000495">
    <property type="entry name" value="Predicted protein"/>
    <property type="match status" value="1"/>
</dbReference>
<keyword evidence="5" id="KW-1015">Disulfide bond</keyword>
<evidence type="ECO:0000256" key="4">
    <source>
        <dbReference type="ARBA" id="ARBA00023136"/>
    </source>
</evidence>
<dbReference type="Gene3D" id="3.30.70.960">
    <property type="entry name" value="SEA domain"/>
    <property type="match status" value="1"/>
</dbReference>
<evidence type="ECO:0000313" key="12">
    <source>
        <dbReference type="Proteomes" id="UP000001554"/>
    </source>
</evidence>